<keyword evidence="3" id="KW-1185">Reference proteome</keyword>
<evidence type="ECO:0000313" key="3">
    <source>
        <dbReference type="Proteomes" id="UP000437736"/>
    </source>
</evidence>
<proteinExistence type="predicted"/>
<reference evidence="2 3" key="1">
    <citation type="submission" date="2019-11" db="EMBL/GenBank/DDBJ databases">
        <title>Acidiferrimicrobium australis gen. nov., sp. nov., an acidophilic and obligately heterotrophic, member of the Actinobacteria that catalyses dissimilatory oxido- reduction of iron isolated from metal-rich acidic water in Chile.</title>
        <authorList>
            <person name="Gonzalez D."/>
            <person name="Huber K."/>
            <person name="Hedrich S."/>
            <person name="Rojas-Villalobos C."/>
            <person name="Quatrini R."/>
            <person name="Dinamarca M.A."/>
            <person name="Schwarz A."/>
            <person name="Canales C."/>
            <person name="Nancucheo I."/>
        </authorList>
    </citation>
    <scope>NUCLEOTIDE SEQUENCE [LARGE SCALE GENOMIC DNA]</scope>
    <source>
        <strain evidence="2 3">USS-CCA1</strain>
    </source>
</reference>
<dbReference type="Proteomes" id="UP000437736">
    <property type="component" value="Unassembled WGS sequence"/>
</dbReference>
<accession>A0ABW9QUL1</accession>
<gene>
    <name evidence="2" type="ORF">GHK86_11720</name>
</gene>
<comment type="caution">
    <text evidence="2">The sequence shown here is derived from an EMBL/GenBank/DDBJ whole genome shotgun (WGS) entry which is preliminary data.</text>
</comment>
<sequence>MKYLVDLTRLADQLETAGHDAVHAASRSLHAAPDEAVLDVARAEGRVLVSADSDVGTILAASRATRPSVLHLRDTTGRRVAQLAQRISAALPSIEEALTSGSPVVIEPTLIRIRPLPIL</sequence>
<protein>
    <recommendedName>
        <fullName evidence="1">DUF5615 domain-containing protein</fullName>
    </recommendedName>
</protein>
<dbReference type="InterPro" id="IPR041049">
    <property type="entry name" value="DUF5615"/>
</dbReference>
<organism evidence="2 3">
    <name type="scientific">Acidiferrimicrobium australe</name>
    <dbReference type="NCBI Taxonomy" id="2664430"/>
    <lineage>
        <taxon>Bacteria</taxon>
        <taxon>Bacillati</taxon>
        <taxon>Actinomycetota</taxon>
        <taxon>Acidimicrobiia</taxon>
        <taxon>Acidimicrobiales</taxon>
        <taxon>Acidimicrobiaceae</taxon>
        <taxon>Acidiferrimicrobium</taxon>
    </lineage>
</organism>
<dbReference type="Pfam" id="PF18480">
    <property type="entry name" value="DUF5615"/>
    <property type="match status" value="1"/>
</dbReference>
<evidence type="ECO:0000313" key="2">
    <source>
        <dbReference type="EMBL" id="MST33382.1"/>
    </source>
</evidence>
<evidence type="ECO:0000259" key="1">
    <source>
        <dbReference type="Pfam" id="PF18480"/>
    </source>
</evidence>
<dbReference type="EMBL" id="WJHE01000576">
    <property type="protein sequence ID" value="MST33382.1"/>
    <property type="molecule type" value="Genomic_DNA"/>
</dbReference>
<name>A0ABW9QUL1_9ACTN</name>
<feature type="domain" description="DUF5615" evidence="1">
    <location>
        <begin position="8"/>
        <end position="108"/>
    </location>
</feature>